<evidence type="ECO:0000256" key="1">
    <source>
        <dbReference type="SAM" id="Phobius"/>
    </source>
</evidence>
<evidence type="ECO:0000313" key="2">
    <source>
        <dbReference type="EMBL" id="GGI11753.1"/>
    </source>
</evidence>
<sequence length="55" mass="6174">MIKMSNKIIIIFGTLIYFFSFLLVFPVSLALYKVLGMGSGDPTLAFWTLINNLLS</sequence>
<dbReference type="EMBL" id="BMHB01000001">
    <property type="protein sequence ID" value="GGI11753.1"/>
    <property type="molecule type" value="Genomic_DNA"/>
</dbReference>
<keyword evidence="3" id="KW-1185">Reference proteome</keyword>
<dbReference type="AlphaFoldDB" id="A0A8J3AF25"/>
<dbReference type="Proteomes" id="UP000626244">
    <property type="component" value="Unassembled WGS sequence"/>
</dbReference>
<accession>A0A8J3AF25</accession>
<reference evidence="3" key="1">
    <citation type="journal article" date="2019" name="Int. J. Syst. Evol. Microbiol.">
        <title>The Global Catalogue of Microorganisms (GCM) 10K type strain sequencing project: providing services to taxonomists for standard genome sequencing and annotation.</title>
        <authorList>
            <consortium name="The Broad Institute Genomics Platform"/>
            <consortium name="The Broad Institute Genome Sequencing Center for Infectious Disease"/>
            <person name="Wu L."/>
            <person name="Ma J."/>
        </authorList>
    </citation>
    <scope>NUCLEOTIDE SEQUENCE [LARGE SCALE GENOMIC DNA]</scope>
    <source>
        <strain evidence="3">CGMCC 1.14993</strain>
    </source>
</reference>
<organism evidence="2 3">
    <name type="scientific">Gottfriedia solisilvae</name>
    <dbReference type="NCBI Taxonomy" id="1516104"/>
    <lineage>
        <taxon>Bacteria</taxon>
        <taxon>Bacillati</taxon>
        <taxon>Bacillota</taxon>
        <taxon>Bacilli</taxon>
        <taxon>Bacillales</taxon>
        <taxon>Bacillaceae</taxon>
        <taxon>Gottfriedia</taxon>
    </lineage>
</organism>
<feature type="transmembrane region" description="Helical" evidence="1">
    <location>
        <begin position="9"/>
        <end position="32"/>
    </location>
</feature>
<keyword evidence="1" id="KW-0472">Membrane</keyword>
<protein>
    <submittedName>
        <fullName evidence="2">Uncharacterized protein</fullName>
    </submittedName>
</protein>
<evidence type="ECO:0000313" key="3">
    <source>
        <dbReference type="Proteomes" id="UP000626244"/>
    </source>
</evidence>
<name>A0A8J3AF25_9BACI</name>
<gene>
    <name evidence="2" type="ORF">GCM10007380_09420</name>
</gene>
<keyword evidence="1" id="KW-1133">Transmembrane helix</keyword>
<keyword evidence="1" id="KW-0812">Transmembrane</keyword>
<proteinExistence type="predicted"/>
<comment type="caution">
    <text evidence="2">The sequence shown here is derived from an EMBL/GenBank/DDBJ whole genome shotgun (WGS) entry which is preliminary data.</text>
</comment>